<comment type="caution">
    <text evidence="1">The sequence shown here is derived from an EMBL/GenBank/DDBJ whole genome shotgun (WGS) entry which is preliminary data.</text>
</comment>
<evidence type="ECO:0000313" key="1">
    <source>
        <dbReference type="EMBL" id="OGG76106.1"/>
    </source>
</evidence>
<name>A0A1F6ER47_9BACT</name>
<reference evidence="1 2" key="1">
    <citation type="journal article" date="2016" name="Nat. Commun.">
        <title>Thousands of microbial genomes shed light on interconnected biogeochemical processes in an aquifer system.</title>
        <authorList>
            <person name="Anantharaman K."/>
            <person name="Brown C.T."/>
            <person name="Hug L.A."/>
            <person name="Sharon I."/>
            <person name="Castelle C.J."/>
            <person name="Probst A.J."/>
            <person name="Thomas B.C."/>
            <person name="Singh A."/>
            <person name="Wilkins M.J."/>
            <person name="Karaoz U."/>
            <person name="Brodie E.L."/>
            <person name="Williams K.H."/>
            <person name="Hubbard S.S."/>
            <person name="Banfield J.F."/>
        </authorList>
    </citation>
    <scope>NUCLEOTIDE SEQUENCE [LARGE SCALE GENOMIC DNA]</scope>
</reference>
<dbReference type="AlphaFoldDB" id="A0A1F6ER47"/>
<protein>
    <submittedName>
        <fullName evidence="1">Uncharacterized protein</fullName>
    </submittedName>
</protein>
<dbReference type="EMBL" id="MFLU01000003">
    <property type="protein sequence ID" value="OGG76106.1"/>
    <property type="molecule type" value="Genomic_DNA"/>
</dbReference>
<organism evidence="1 2">
    <name type="scientific">Candidatus Kaiserbacteria bacterium RIFCSPLOWO2_01_FULL_50_24</name>
    <dbReference type="NCBI Taxonomy" id="1798507"/>
    <lineage>
        <taxon>Bacteria</taxon>
        <taxon>Candidatus Kaiseribacteriota</taxon>
    </lineage>
</organism>
<evidence type="ECO:0000313" key="2">
    <source>
        <dbReference type="Proteomes" id="UP000178587"/>
    </source>
</evidence>
<accession>A0A1F6ER47</accession>
<dbReference type="Proteomes" id="UP000178587">
    <property type="component" value="Unassembled WGS sequence"/>
</dbReference>
<sequence>MSKRATIEKREMKEIEDFVHQYRREYDIVPTPGCKSELSCIAFGEGWNLLFRQLITTKDGDGDWPSLQYADIRAIVLREIRAYTHAT</sequence>
<proteinExistence type="predicted"/>
<dbReference type="STRING" id="1798507.A3A34_00780"/>
<gene>
    <name evidence="1" type="ORF">A3A34_00780</name>
</gene>